<comment type="caution">
    <text evidence="2">The sequence shown here is derived from an EMBL/GenBank/DDBJ whole genome shotgun (WGS) entry which is preliminary data.</text>
</comment>
<protein>
    <submittedName>
        <fullName evidence="2">Uncharacterized protein</fullName>
    </submittedName>
</protein>
<evidence type="ECO:0000313" key="3">
    <source>
        <dbReference type="Proteomes" id="UP001295684"/>
    </source>
</evidence>
<organism evidence="2 3">
    <name type="scientific">Euplotes crassus</name>
    <dbReference type="NCBI Taxonomy" id="5936"/>
    <lineage>
        <taxon>Eukaryota</taxon>
        <taxon>Sar</taxon>
        <taxon>Alveolata</taxon>
        <taxon>Ciliophora</taxon>
        <taxon>Intramacronucleata</taxon>
        <taxon>Spirotrichea</taxon>
        <taxon>Hypotrichia</taxon>
        <taxon>Euplotida</taxon>
        <taxon>Euplotidae</taxon>
        <taxon>Moneuplotes</taxon>
    </lineage>
</organism>
<dbReference type="Proteomes" id="UP001295684">
    <property type="component" value="Unassembled WGS sequence"/>
</dbReference>
<feature type="compositionally biased region" description="Basic residues" evidence="1">
    <location>
        <begin position="276"/>
        <end position="299"/>
    </location>
</feature>
<sequence length="401" mass="46839">MVFTADHRNVGGMLQINQRIQSHHSNLNKMKSTINTRIKPKKNVAYMKSVRKNKSNKIKYTSQYDDKYMDHPEFDEVKETFKRACKAKTRTDTKKPKTMKFLGTFLKKKPCYNYELDQHYRNLASLHQRLGALGSPEQRKKNPYDPISHPSLFFRRVGQDNKSTNLGGYEKKVQGKYKVNKAVHDLNKAIIDNDYYFNFRDKAYEGASYYDIASRSVQRPYSSKPIIFPSNLNSYAQEDVAIPHEEYQQTPLKRPRTGKNRSMYYEYSENSYSSGKKTRARSKSASSRKRKSRAKKRKSSEKQNLTDQFVDDQVPMDSQEEEKQHRLEIPVIAPAEDALEFLKSKLFEIIISQRLTKKEDLEFLFEETYKANMSKTLSSPANKKAYNTMVDEIKDHIGFDA</sequence>
<evidence type="ECO:0000313" key="2">
    <source>
        <dbReference type="EMBL" id="CAI2365929.1"/>
    </source>
</evidence>
<proteinExistence type="predicted"/>
<feature type="region of interest" description="Disordered" evidence="1">
    <location>
        <begin position="242"/>
        <end position="311"/>
    </location>
</feature>
<feature type="compositionally biased region" description="Low complexity" evidence="1">
    <location>
        <begin position="264"/>
        <end position="275"/>
    </location>
</feature>
<evidence type="ECO:0000256" key="1">
    <source>
        <dbReference type="SAM" id="MobiDB-lite"/>
    </source>
</evidence>
<dbReference type="EMBL" id="CAMPGE010007005">
    <property type="protein sequence ID" value="CAI2365929.1"/>
    <property type="molecule type" value="Genomic_DNA"/>
</dbReference>
<accession>A0AAD1UIP0</accession>
<dbReference type="AlphaFoldDB" id="A0AAD1UIP0"/>
<keyword evidence="3" id="KW-1185">Reference proteome</keyword>
<name>A0AAD1UIP0_EUPCR</name>
<reference evidence="2" key="1">
    <citation type="submission" date="2023-07" db="EMBL/GenBank/DDBJ databases">
        <authorList>
            <consortium name="AG Swart"/>
            <person name="Singh M."/>
            <person name="Singh A."/>
            <person name="Seah K."/>
            <person name="Emmerich C."/>
        </authorList>
    </citation>
    <scope>NUCLEOTIDE SEQUENCE</scope>
    <source>
        <strain evidence="2">DP1</strain>
    </source>
</reference>
<gene>
    <name evidence="2" type="ORF">ECRASSUSDP1_LOCUS7198</name>
</gene>